<protein>
    <submittedName>
        <fullName evidence="2">Uncharacterized protein</fullName>
    </submittedName>
</protein>
<dbReference type="Proteomes" id="UP000075635">
    <property type="component" value="Unassembled WGS sequence"/>
</dbReference>
<organism evidence="2 3">
    <name type="scientific">Sorangium cellulosum</name>
    <name type="common">Polyangium cellulosum</name>
    <dbReference type="NCBI Taxonomy" id="56"/>
    <lineage>
        <taxon>Bacteria</taxon>
        <taxon>Pseudomonadati</taxon>
        <taxon>Myxococcota</taxon>
        <taxon>Polyangia</taxon>
        <taxon>Polyangiales</taxon>
        <taxon>Polyangiaceae</taxon>
        <taxon>Sorangium</taxon>
    </lineage>
</organism>
<comment type="caution">
    <text evidence="2">The sequence shown here is derived from an EMBL/GenBank/DDBJ whole genome shotgun (WGS) entry which is preliminary data.</text>
</comment>
<gene>
    <name evidence="2" type="ORF">BE17_38975</name>
</gene>
<sequence length="63" mass="5466">MGAACGRDLSCGSSIGHGGSGAGRCAGGDGGGGGEGSGGQGAGSGAPMICATIAMDTAESSSS</sequence>
<evidence type="ECO:0000256" key="1">
    <source>
        <dbReference type="SAM" id="MobiDB-lite"/>
    </source>
</evidence>
<evidence type="ECO:0000313" key="3">
    <source>
        <dbReference type="Proteomes" id="UP000075635"/>
    </source>
</evidence>
<proteinExistence type="predicted"/>
<dbReference type="AlphaFoldDB" id="A0A150SGJ4"/>
<name>A0A150SGJ4_SORCE</name>
<dbReference type="EMBL" id="JEMB01001004">
    <property type="protein sequence ID" value="KYF91602.1"/>
    <property type="molecule type" value="Genomic_DNA"/>
</dbReference>
<reference evidence="2 3" key="1">
    <citation type="submission" date="2014-02" db="EMBL/GenBank/DDBJ databases">
        <title>The small core and large imbalanced accessory genome model reveals a collaborative survival strategy of Sorangium cellulosum strains in nature.</title>
        <authorList>
            <person name="Han K."/>
            <person name="Peng R."/>
            <person name="Blom J."/>
            <person name="Li Y.-Z."/>
        </authorList>
    </citation>
    <scope>NUCLEOTIDE SEQUENCE [LARGE SCALE GENOMIC DNA]</scope>
    <source>
        <strain evidence="2 3">So0011-07</strain>
    </source>
</reference>
<evidence type="ECO:0000313" key="2">
    <source>
        <dbReference type="EMBL" id="KYF91602.1"/>
    </source>
</evidence>
<accession>A0A150SGJ4</accession>
<feature type="region of interest" description="Disordered" evidence="1">
    <location>
        <begin position="24"/>
        <end position="43"/>
    </location>
</feature>